<dbReference type="Proteomes" id="UP000282837">
    <property type="component" value="Unassembled WGS sequence"/>
</dbReference>
<gene>
    <name evidence="2" type="ORF">EOE18_06480</name>
</gene>
<proteinExistence type="predicted"/>
<evidence type="ECO:0000259" key="1">
    <source>
        <dbReference type="Pfam" id="PF07045"/>
    </source>
</evidence>
<dbReference type="InterPro" id="IPR010753">
    <property type="entry name" value="DUF1330"/>
</dbReference>
<dbReference type="PANTHER" id="PTHR41521">
    <property type="match status" value="1"/>
</dbReference>
<dbReference type="AlphaFoldDB" id="A0A3S2VF12"/>
<evidence type="ECO:0000313" key="3">
    <source>
        <dbReference type="Proteomes" id="UP000282837"/>
    </source>
</evidence>
<sequence length="97" mass="10488">MSNPTYFIAEVEICDAAALQPYLDAVGATIVPFAPQMLVNGDAVTQLEGQGPEGKIVIMRFDSKEAALGWYNSPAYQAIIGYRTNATISRTYLVEGL</sequence>
<reference evidence="2 3" key="1">
    <citation type="submission" date="2019-01" db="EMBL/GenBank/DDBJ databases">
        <authorList>
            <person name="Chen W.-M."/>
        </authorList>
    </citation>
    <scope>NUCLEOTIDE SEQUENCE [LARGE SCALE GENOMIC DNA]</scope>
    <source>
        <strain evidence="2 3">FSY-9</strain>
    </source>
</reference>
<dbReference type="EMBL" id="SACO01000003">
    <property type="protein sequence ID" value="RVU06454.1"/>
    <property type="molecule type" value="Genomic_DNA"/>
</dbReference>
<keyword evidence="3" id="KW-1185">Reference proteome</keyword>
<protein>
    <submittedName>
        <fullName evidence="2">DUF1330 domain-containing protein</fullName>
    </submittedName>
</protein>
<dbReference type="SUPFAM" id="SSF54909">
    <property type="entry name" value="Dimeric alpha+beta barrel"/>
    <property type="match status" value="1"/>
</dbReference>
<dbReference type="Pfam" id="PF07045">
    <property type="entry name" value="DUF1330"/>
    <property type="match status" value="1"/>
</dbReference>
<dbReference type="InterPro" id="IPR011008">
    <property type="entry name" value="Dimeric_a/b-barrel"/>
</dbReference>
<dbReference type="Gene3D" id="3.30.70.100">
    <property type="match status" value="1"/>
</dbReference>
<comment type="caution">
    <text evidence="2">The sequence shown here is derived from an EMBL/GenBank/DDBJ whole genome shotgun (WGS) entry which is preliminary data.</text>
</comment>
<name>A0A3S2VF12_9SPHN</name>
<dbReference type="RefSeq" id="WP_127707369.1">
    <property type="nucleotide sequence ID" value="NZ_SACO01000003.1"/>
</dbReference>
<organism evidence="2 3">
    <name type="scientific">Novosphingobium umbonatum</name>
    <dbReference type="NCBI Taxonomy" id="1908524"/>
    <lineage>
        <taxon>Bacteria</taxon>
        <taxon>Pseudomonadati</taxon>
        <taxon>Pseudomonadota</taxon>
        <taxon>Alphaproteobacteria</taxon>
        <taxon>Sphingomonadales</taxon>
        <taxon>Sphingomonadaceae</taxon>
        <taxon>Novosphingobium</taxon>
    </lineage>
</organism>
<dbReference type="PANTHER" id="PTHR41521:SF4">
    <property type="entry name" value="BLR0684 PROTEIN"/>
    <property type="match status" value="1"/>
</dbReference>
<feature type="domain" description="DUF1330" evidence="1">
    <location>
        <begin position="5"/>
        <end position="97"/>
    </location>
</feature>
<evidence type="ECO:0000313" key="2">
    <source>
        <dbReference type="EMBL" id="RVU06454.1"/>
    </source>
</evidence>
<dbReference type="OrthoDB" id="9806380at2"/>
<accession>A0A3S2VF12</accession>